<dbReference type="PROSITE" id="PS51257">
    <property type="entry name" value="PROKAR_LIPOPROTEIN"/>
    <property type="match status" value="1"/>
</dbReference>
<organism evidence="7 8">
    <name type="scientific">SAR324 cluster bacterium</name>
    <dbReference type="NCBI Taxonomy" id="2024889"/>
    <lineage>
        <taxon>Bacteria</taxon>
        <taxon>Deltaproteobacteria</taxon>
        <taxon>SAR324 cluster</taxon>
    </lineage>
</organism>
<comment type="caution">
    <text evidence="7">The sequence shown here is derived from an EMBL/GenBank/DDBJ whole genome shotgun (WGS) entry which is preliminary data.</text>
</comment>
<dbReference type="CDD" id="cd00130">
    <property type="entry name" value="PAS"/>
    <property type="match status" value="1"/>
</dbReference>
<keyword evidence="4" id="KW-0808">Transferase</keyword>
<dbReference type="Proteomes" id="UP000524246">
    <property type="component" value="Unassembled WGS sequence"/>
</dbReference>
<comment type="catalytic activity">
    <reaction evidence="1">
        <text>ATP + protein L-histidine = ADP + protein N-phospho-L-histidine.</text>
        <dbReference type="EC" id="2.7.13.3"/>
    </reaction>
</comment>
<evidence type="ECO:0000256" key="5">
    <source>
        <dbReference type="ARBA" id="ARBA00022777"/>
    </source>
</evidence>
<dbReference type="InterPro" id="IPR029016">
    <property type="entry name" value="GAF-like_dom_sf"/>
</dbReference>
<name>A0A7X9FRI3_9DELT</name>
<evidence type="ECO:0000256" key="3">
    <source>
        <dbReference type="ARBA" id="ARBA00022553"/>
    </source>
</evidence>
<dbReference type="AlphaFoldDB" id="A0A7X9FRI3"/>
<dbReference type="EMBL" id="JAAZON010000326">
    <property type="protein sequence ID" value="NMC62987.1"/>
    <property type="molecule type" value="Genomic_DNA"/>
</dbReference>
<keyword evidence="5" id="KW-0418">Kinase</keyword>
<accession>A0A7X9FRI3</accession>
<dbReference type="Gene3D" id="3.30.450.20">
    <property type="entry name" value="PAS domain"/>
    <property type="match status" value="1"/>
</dbReference>
<dbReference type="Pfam" id="PF01590">
    <property type="entry name" value="GAF"/>
    <property type="match status" value="1"/>
</dbReference>
<dbReference type="PANTHER" id="PTHR43304">
    <property type="entry name" value="PHYTOCHROME-LIKE PROTEIN CPH1"/>
    <property type="match status" value="1"/>
</dbReference>
<evidence type="ECO:0000313" key="7">
    <source>
        <dbReference type="EMBL" id="NMC62987.1"/>
    </source>
</evidence>
<evidence type="ECO:0000313" key="8">
    <source>
        <dbReference type="Proteomes" id="UP000524246"/>
    </source>
</evidence>
<reference evidence="7 8" key="1">
    <citation type="journal article" date="2020" name="Biotechnol. Biofuels">
        <title>New insights from the biogas microbiome by comprehensive genome-resolved metagenomics of nearly 1600 species originating from multiple anaerobic digesters.</title>
        <authorList>
            <person name="Campanaro S."/>
            <person name="Treu L."/>
            <person name="Rodriguez-R L.M."/>
            <person name="Kovalovszki A."/>
            <person name="Ziels R.M."/>
            <person name="Maus I."/>
            <person name="Zhu X."/>
            <person name="Kougias P.G."/>
            <person name="Basile A."/>
            <person name="Luo G."/>
            <person name="Schluter A."/>
            <person name="Konstantinidis K.T."/>
            <person name="Angelidaki I."/>
        </authorList>
    </citation>
    <scope>NUCLEOTIDE SEQUENCE [LARGE SCALE GENOMIC DNA]</scope>
    <source>
        <strain evidence="7">AS27yjCOA_65</strain>
    </source>
</reference>
<dbReference type="SUPFAM" id="SSF55781">
    <property type="entry name" value="GAF domain-like"/>
    <property type="match status" value="2"/>
</dbReference>
<dbReference type="NCBIfam" id="TIGR00229">
    <property type="entry name" value="sensory_box"/>
    <property type="match status" value="1"/>
</dbReference>
<dbReference type="InterPro" id="IPR000014">
    <property type="entry name" value="PAS"/>
</dbReference>
<dbReference type="InterPro" id="IPR052162">
    <property type="entry name" value="Sensor_kinase/Photoreceptor"/>
</dbReference>
<evidence type="ECO:0000256" key="1">
    <source>
        <dbReference type="ARBA" id="ARBA00000085"/>
    </source>
</evidence>
<evidence type="ECO:0000256" key="2">
    <source>
        <dbReference type="ARBA" id="ARBA00012438"/>
    </source>
</evidence>
<dbReference type="PANTHER" id="PTHR43304:SF1">
    <property type="entry name" value="PAC DOMAIN-CONTAINING PROTEIN"/>
    <property type="match status" value="1"/>
</dbReference>
<protein>
    <recommendedName>
        <fullName evidence="2">histidine kinase</fullName>
        <ecNumber evidence="2">2.7.13.3</ecNumber>
    </recommendedName>
</protein>
<sequence length="378" mass="43250">MRNTSSLQEALAGVCAFIGSSFGCDCVHIFYYHSNELIHRHWGALKVKSKNEVRLFSIKENSLNFKDAPINTPVFISDLNRIAPRTELVELLQKEGNHSFALIPIVFASELVGWIECYDRRQAHVWRREEQTLLTVLSVRVPIILRERPQILEDLEQGIQETSGQEIEVPSPGEVYYEKLSEVQQEYKRLLEYGNFVLLRTNPDFAIIDVQGDTERILGLTASEMLNDADIWARILSTKTRLLFVQKIREVKKTSSELNDELKFIHVKTGQERWILFRGVPLFSSSKELIGWEAIALDITEKKQAEESLVQEKRRLQALYEVAHASQSTAEPEIIALRILRTLRHATHSPVGFVALLNSTTSLFELVAAEGFVEQEVY</sequence>
<evidence type="ECO:0000256" key="4">
    <source>
        <dbReference type="ARBA" id="ARBA00022679"/>
    </source>
</evidence>
<dbReference type="Gene3D" id="3.30.450.40">
    <property type="match status" value="1"/>
</dbReference>
<dbReference type="InterPro" id="IPR013655">
    <property type="entry name" value="PAS_fold_3"/>
</dbReference>
<proteinExistence type="predicted"/>
<dbReference type="Pfam" id="PF08447">
    <property type="entry name" value="PAS_3"/>
    <property type="match status" value="1"/>
</dbReference>
<dbReference type="GO" id="GO:0004673">
    <property type="term" value="F:protein histidine kinase activity"/>
    <property type="evidence" value="ECO:0007669"/>
    <property type="project" value="UniProtKB-EC"/>
</dbReference>
<dbReference type="PROSITE" id="PS50113">
    <property type="entry name" value="PAC"/>
    <property type="match status" value="1"/>
</dbReference>
<evidence type="ECO:0000259" key="6">
    <source>
        <dbReference type="PROSITE" id="PS50113"/>
    </source>
</evidence>
<keyword evidence="3" id="KW-0597">Phosphoprotein</keyword>
<feature type="domain" description="PAC" evidence="6">
    <location>
        <begin position="258"/>
        <end position="311"/>
    </location>
</feature>
<dbReference type="InterPro" id="IPR003018">
    <property type="entry name" value="GAF"/>
</dbReference>
<dbReference type="SUPFAM" id="SSF55785">
    <property type="entry name" value="PYP-like sensor domain (PAS domain)"/>
    <property type="match status" value="1"/>
</dbReference>
<dbReference type="EC" id="2.7.13.3" evidence="2"/>
<dbReference type="InterPro" id="IPR035965">
    <property type="entry name" value="PAS-like_dom_sf"/>
</dbReference>
<dbReference type="InterPro" id="IPR000700">
    <property type="entry name" value="PAS-assoc_C"/>
</dbReference>
<gene>
    <name evidence="7" type="ORF">GYA55_07440</name>
</gene>